<organism evidence="2">
    <name type="scientific">uncultured Pyrinomonadaceae bacterium</name>
    <dbReference type="NCBI Taxonomy" id="2283094"/>
    <lineage>
        <taxon>Bacteria</taxon>
        <taxon>Pseudomonadati</taxon>
        <taxon>Acidobacteriota</taxon>
        <taxon>Blastocatellia</taxon>
        <taxon>Blastocatellales</taxon>
        <taxon>Pyrinomonadaceae</taxon>
        <taxon>environmental samples</taxon>
    </lineage>
</organism>
<name>A0A6J4NEU4_9BACT</name>
<keyword evidence="1" id="KW-0732">Signal</keyword>
<protein>
    <submittedName>
        <fullName evidence="2">Uncharacterized protein</fullName>
    </submittedName>
</protein>
<evidence type="ECO:0000256" key="1">
    <source>
        <dbReference type="SAM" id="SignalP"/>
    </source>
</evidence>
<accession>A0A6J4NEU4</accession>
<feature type="chain" id="PRO_5027087533" evidence="1">
    <location>
        <begin position="22"/>
        <end position="238"/>
    </location>
</feature>
<evidence type="ECO:0000313" key="2">
    <source>
        <dbReference type="EMBL" id="CAA9383222.1"/>
    </source>
</evidence>
<gene>
    <name evidence="2" type="ORF">AVDCRST_MAG74-525</name>
</gene>
<proteinExistence type="predicted"/>
<sequence length="238" mass="27088">MLKTISVCALILAVFVFTTMAQTAVTHWEYLEVYDNGNTNFNDLGRKGWELAAVISLELNPNRLIFKRPYDAERSRQEAQKTNEQNRQPQIEFVNLDEFEKQSSQKEAEEKAKLRIEQAVKSVKGFSIVSFKPSAWFPNINDRRSGGEIVIDGSKELLKDGNKYRLSEVDKFIRQAANEIYKAAELKPRYANEETFTYHGTGGNGVNIKLSVVVNFKGVVKTLAKGFIQGDWEETQKP</sequence>
<dbReference type="AlphaFoldDB" id="A0A6J4NEU4"/>
<dbReference type="EMBL" id="CADCUR010000039">
    <property type="protein sequence ID" value="CAA9383222.1"/>
    <property type="molecule type" value="Genomic_DNA"/>
</dbReference>
<reference evidence="2" key="1">
    <citation type="submission" date="2020-02" db="EMBL/GenBank/DDBJ databases">
        <authorList>
            <person name="Meier V. D."/>
        </authorList>
    </citation>
    <scope>NUCLEOTIDE SEQUENCE</scope>
    <source>
        <strain evidence="2">AVDCRST_MAG74</strain>
    </source>
</reference>
<feature type="signal peptide" evidence="1">
    <location>
        <begin position="1"/>
        <end position="21"/>
    </location>
</feature>